<protein>
    <recommendedName>
        <fullName evidence="3">Di-trans,poly-cis-decaprenylcistransferase</fullName>
    </recommendedName>
</protein>
<dbReference type="GO" id="GO:0030145">
    <property type="term" value="F:manganese ion binding"/>
    <property type="evidence" value="ECO:0007669"/>
    <property type="project" value="TreeGrafter"/>
</dbReference>
<evidence type="ECO:0000256" key="1">
    <source>
        <dbReference type="ARBA" id="ARBA00022679"/>
    </source>
</evidence>
<sequence length="200" mass="22819">MNIEEELKSQVELAGNLPCHIAIIMDGNGRWARSRKLPRIAGHKEGINSVREITRACGEMGIGYLTLYTFSQENWSRPRMEVSALMNLLVETIRREIDELMENNVRLHVIGRMEELPEKPRVEMEEGIKRTAENNGLNLVLALNYGGRIEILDAVTRLCQEQQDGLDLSKLTEQVFEKHLYTEGMPDPDMVIRTSGESRV</sequence>
<dbReference type="AlphaFoldDB" id="A0A382NUB8"/>
<dbReference type="PANTHER" id="PTHR10291">
    <property type="entry name" value="DEHYDRODOLICHYL DIPHOSPHATE SYNTHASE FAMILY MEMBER"/>
    <property type="match status" value="1"/>
</dbReference>
<feature type="non-terminal residue" evidence="2">
    <location>
        <position position="200"/>
    </location>
</feature>
<gene>
    <name evidence="2" type="ORF">METZ01_LOCUS316851</name>
</gene>
<dbReference type="GO" id="GO:0005829">
    <property type="term" value="C:cytosol"/>
    <property type="evidence" value="ECO:0007669"/>
    <property type="project" value="TreeGrafter"/>
</dbReference>
<dbReference type="EMBL" id="UINC01102401">
    <property type="protein sequence ID" value="SVC63997.1"/>
    <property type="molecule type" value="Genomic_DNA"/>
</dbReference>
<name>A0A382NUB8_9ZZZZ</name>
<dbReference type="Pfam" id="PF01255">
    <property type="entry name" value="Prenyltransf"/>
    <property type="match status" value="1"/>
</dbReference>
<dbReference type="Gene3D" id="3.40.1180.10">
    <property type="entry name" value="Decaprenyl diphosphate synthase-like"/>
    <property type="match status" value="1"/>
</dbReference>
<accession>A0A382NUB8</accession>
<evidence type="ECO:0000313" key="2">
    <source>
        <dbReference type="EMBL" id="SVC63997.1"/>
    </source>
</evidence>
<reference evidence="2" key="1">
    <citation type="submission" date="2018-05" db="EMBL/GenBank/DDBJ databases">
        <authorList>
            <person name="Lanie J.A."/>
            <person name="Ng W.-L."/>
            <person name="Kazmierczak K.M."/>
            <person name="Andrzejewski T.M."/>
            <person name="Davidsen T.M."/>
            <person name="Wayne K.J."/>
            <person name="Tettelin H."/>
            <person name="Glass J.I."/>
            <person name="Rusch D."/>
            <person name="Podicherti R."/>
            <person name="Tsui H.-C.T."/>
            <person name="Winkler M.E."/>
        </authorList>
    </citation>
    <scope>NUCLEOTIDE SEQUENCE</scope>
</reference>
<dbReference type="SUPFAM" id="SSF64005">
    <property type="entry name" value="Undecaprenyl diphosphate synthase"/>
    <property type="match status" value="1"/>
</dbReference>
<dbReference type="NCBIfam" id="TIGR00055">
    <property type="entry name" value="uppS"/>
    <property type="match status" value="1"/>
</dbReference>
<dbReference type="PANTHER" id="PTHR10291:SF0">
    <property type="entry name" value="DEHYDRODOLICHYL DIPHOSPHATE SYNTHASE 2"/>
    <property type="match status" value="1"/>
</dbReference>
<dbReference type="InterPro" id="IPR036424">
    <property type="entry name" value="UPP_synth-like_sf"/>
</dbReference>
<organism evidence="2">
    <name type="scientific">marine metagenome</name>
    <dbReference type="NCBI Taxonomy" id="408172"/>
    <lineage>
        <taxon>unclassified sequences</taxon>
        <taxon>metagenomes</taxon>
        <taxon>ecological metagenomes</taxon>
    </lineage>
</organism>
<dbReference type="GO" id="GO:0000287">
    <property type="term" value="F:magnesium ion binding"/>
    <property type="evidence" value="ECO:0007669"/>
    <property type="project" value="TreeGrafter"/>
</dbReference>
<evidence type="ECO:0008006" key="3">
    <source>
        <dbReference type="Google" id="ProtNLM"/>
    </source>
</evidence>
<keyword evidence="1" id="KW-0808">Transferase</keyword>
<dbReference type="GO" id="GO:0016094">
    <property type="term" value="P:polyprenol biosynthetic process"/>
    <property type="evidence" value="ECO:0007669"/>
    <property type="project" value="TreeGrafter"/>
</dbReference>
<proteinExistence type="predicted"/>
<dbReference type="GO" id="GO:0008834">
    <property type="term" value="F:ditrans,polycis-undecaprenyl-diphosphate synthase [(2E,6E)-farnesyl-diphosphate specific] activity"/>
    <property type="evidence" value="ECO:0007669"/>
    <property type="project" value="TreeGrafter"/>
</dbReference>
<dbReference type="InterPro" id="IPR001441">
    <property type="entry name" value="UPP_synth-like"/>
</dbReference>
<dbReference type="CDD" id="cd00475">
    <property type="entry name" value="Cis_IPPS"/>
    <property type="match status" value="1"/>
</dbReference>